<feature type="region of interest" description="Disordered" evidence="1">
    <location>
        <begin position="1"/>
        <end position="46"/>
    </location>
</feature>
<organism evidence="2 3">
    <name type="scientific">Mugilogobius chulae</name>
    <name type="common">yellowstripe goby</name>
    <dbReference type="NCBI Taxonomy" id="88201"/>
    <lineage>
        <taxon>Eukaryota</taxon>
        <taxon>Metazoa</taxon>
        <taxon>Chordata</taxon>
        <taxon>Craniata</taxon>
        <taxon>Vertebrata</taxon>
        <taxon>Euteleostomi</taxon>
        <taxon>Actinopterygii</taxon>
        <taxon>Neopterygii</taxon>
        <taxon>Teleostei</taxon>
        <taxon>Neoteleostei</taxon>
        <taxon>Acanthomorphata</taxon>
        <taxon>Gobiaria</taxon>
        <taxon>Gobiiformes</taxon>
        <taxon>Gobioidei</taxon>
        <taxon>Gobiidae</taxon>
        <taxon>Gobionellinae</taxon>
        <taxon>Mugilogobius</taxon>
    </lineage>
</organism>
<accession>A0AAW0Q5Q2</accession>
<evidence type="ECO:0000256" key="1">
    <source>
        <dbReference type="SAM" id="MobiDB-lite"/>
    </source>
</evidence>
<protein>
    <submittedName>
        <fullName evidence="2">Uncharacterized protein</fullName>
    </submittedName>
</protein>
<feature type="compositionally biased region" description="Pro residues" evidence="1">
    <location>
        <begin position="91"/>
        <end position="102"/>
    </location>
</feature>
<reference evidence="3" key="1">
    <citation type="submission" date="2024-04" db="EMBL/GenBank/DDBJ databases">
        <title>Salinicola lusitanus LLJ914,a marine bacterium isolated from the Okinawa Trough.</title>
        <authorList>
            <person name="Li J."/>
        </authorList>
    </citation>
    <scope>NUCLEOTIDE SEQUENCE [LARGE SCALE GENOMIC DNA]</scope>
</reference>
<dbReference type="AlphaFoldDB" id="A0AAW0Q5Q2"/>
<sequence length="145" mass="15504">MRHSAAEQRGGEGGGKGEMWSDDAPTATGRRGHQRAGHILPTKDTTTTTMPAYCTRLSCQLFLLLSVCRHINTNLLVSENTSVITESPVETPRPPSLAPPSLAPQAGQRSVVLTGENHTENVEVVNPVTLGLECAWTGNSKNCQT</sequence>
<gene>
    <name evidence="2" type="ORF">WMY93_005251</name>
</gene>
<evidence type="ECO:0000313" key="3">
    <source>
        <dbReference type="Proteomes" id="UP001460270"/>
    </source>
</evidence>
<evidence type="ECO:0000313" key="2">
    <source>
        <dbReference type="EMBL" id="KAK7934355.1"/>
    </source>
</evidence>
<feature type="region of interest" description="Disordered" evidence="1">
    <location>
        <begin position="86"/>
        <end position="107"/>
    </location>
</feature>
<name>A0AAW0Q5Q2_9GOBI</name>
<dbReference type="Proteomes" id="UP001460270">
    <property type="component" value="Unassembled WGS sequence"/>
</dbReference>
<keyword evidence="3" id="KW-1185">Reference proteome</keyword>
<feature type="compositionally biased region" description="Basic and acidic residues" evidence="1">
    <location>
        <begin position="1"/>
        <end position="10"/>
    </location>
</feature>
<dbReference type="EMBL" id="JBBPFD010000003">
    <property type="protein sequence ID" value="KAK7934355.1"/>
    <property type="molecule type" value="Genomic_DNA"/>
</dbReference>
<proteinExistence type="predicted"/>
<comment type="caution">
    <text evidence="2">The sequence shown here is derived from an EMBL/GenBank/DDBJ whole genome shotgun (WGS) entry which is preliminary data.</text>
</comment>